<feature type="domain" description="Solute-binding protein family 3/N-terminal" evidence="1">
    <location>
        <begin position="28"/>
        <end position="106"/>
    </location>
</feature>
<protein>
    <submittedName>
        <fullName evidence="2">Transporter substrate-binding domain-containing protein</fullName>
    </submittedName>
</protein>
<accession>A0ABV0IKD8</accession>
<dbReference type="Proteomes" id="UP001484097">
    <property type="component" value="Unassembled WGS sequence"/>
</dbReference>
<comment type="caution">
    <text evidence="2">The sequence shown here is derived from an EMBL/GenBank/DDBJ whole genome shotgun (WGS) entry which is preliminary data.</text>
</comment>
<dbReference type="Pfam" id="PF00497">
    <property type="entry name" value="SBP_bac_3"/>
    <property type="match status" value="1"/>
</dbReference>
<dbReference type="EMBL" id="JBDXMX010000003">
    <property type="protein sequence ID" value="MEO9247945.1"/>
    <property type="molecule type" value="Genomic_DNA"/>
</dbReference>
<evidence type="ECO:0000313" key="3">
    <source>
        <dbReference type="Proteomes" id="UP001484097"/>
    </source>
</evidence>
<evidence type="ECO:0000313" key="2">
    <source>
        <dbReference type="EMBL" id="MEO9247945.1"/>
    </source>
</evidence>
<sequence>MFLVSCTSSGYPADPDGTFDRATGGTLSVGISHHPPYVDASGPEPTGSEVELIRAFAEDIDAEIEWTVSGEEALMTALEAGDVDLVGGGLTDQSPWSSKASLTRGYAEDAGPDGQTVQLVLAVPLGENQMLAEVERFLDSAHPGATP</sequence>
<dbReference type="Gene3D" id="3.40.190.10">
    <property type="entry name" value="Periplasmic binding protein-like II"/>
    <property type="match status" value="1"/>
</dbReference>
<evidence type="ECO:0000259" key="1">
    <source>
        <dbReference type="Pfam" id="PF00497"/>
    </source>
</evidence>
<dbReference type="SUPFAM" id="SSF53850">
    <property type="entry name" value="Periplasmic binding protein-like II"/>
    <property type="match status" value="1"/>
</dbReference>
<keyword evidence="3" id="KW-1185">Reference proteome</keyword>
<organism evidence="2 3">
    <name type="scientific">Citricoccus nitrophenolicus</name>
    <dbReference type="NCBI Taxonomy" id="863575"/>
    <lineage>
        <taxon>Bacteria</taxon>
        <taxon>Bacillati</taxon>
        <taxon>Actinomycetota</taxon>
        <taxon>Actinomycetes</taxon>
        <taxon>Micrococcales</taxon>
        <taxon>Micrococcaceae</taxon>
        <taxon>Citricoccus</taxon>
    </lineage>
</organism>
<dbReference type="InterPro" id="IPR001638">
    <property type="entry name" value="Solute-binding_3/MltF_N"/>
</dbReference>
<reference evidence="2 3" key="1">
    <citation type="submission" date="2024-05" db="EMBL/GenBank/DDBJ databases">
        <authorList>
            <person name="Yi C."/>
        </authorList>
    </citation>
    <scope>NUCLEOTIDE SEQUENCE [LARGE SCALE GENOMIC DNA]</scope>
    <source>
        <strain evidence="2 3">XS13</strain>
    </source>
</reference>
<dbReference type="RefSeq" id="WP_347920559.1">
    <property type="nucleotide sequence ID" value="NZ_JBDXMX010000003.1"/>
</dbReference>
<gene>
    <name evidence="2" type="ORF">ABDK96_09655</name>
</gene>
<proteinExistence type="predicted"/>
<name>A0ABV0IKD8_9MICC</name>